<feature type="domain" description="Trichome birefringence-like N-terminal" evidence="9">
    <location>
        <begin position="401"/>
        <end position="453"/>
    </location>
</feature>
<evidence type="ECO:0000256" key="5">
    <source>
        <dbReference type="ARBA" id="ARBA00022989"/>
    </source>
</evidence>
<evidence type="ECO:0000259" key="9">
    <source>
        <dbReference type="Pfam" id="PF14416"/>
    </source>
</evidence>
<dbReference type="EMBL" id="CM007366">
    <property type="protein sequence ID" value="OIW10546.1"/>
    <property type="molecule type" value="Genomic_DNA"/>
</dbReference>
<dbReference type="PANTHER" id="PTHR32285">
    <property type="entry name" value="PROTEIN TRICHOME BIREFRINGENCE-LIKE 9-RELATED"/>
    <property type="match status" value="1"/>
</dbReference>
<protein>
    <recommendedName>
        <fullName evidence="12">Trichome birefringence-like N-terminal domain-containing protein</fullName>
    </recommendedName>
</protein>
<dbReference type="GO" id="GO:0016413">
    <property type="term" value="F:O-acetyltransferase activity"/>
    <property type="evidence" value="ECO:0007669"/>
    <property type="project" value="InterPro"/>
</dbReference>
<proteinExistence type="inferred from homology"/>
<sequence>MKMGATTTNASKDQSLSLIKTLLPIALLPIAILCIYFYPLSFTSPEKEKAYEYSCDYSYGKWVKDKRGPLYNESTSSKIKIKRSQNCIANGRPDSDYLYWRWKPSQCNLPRFEPHTFLQLIKNKHVAFVGDSLARNQIESLLCMLATASTPKRVKHQGSRRWHFASYNANLSFYWSSFLVQGVQRSESSQKGPNFNTMYLDHVNERWARDIDQMDLIVLSFGHWFLVPSIYYEGDSVIGCLNCTGLNYKEIGFYGPLRKALRTSLNSIIERKAAKGNRIDVIVETFSPSHFEGDWDKGGTCSKSTPYREGEKQVEGTDAEIRKIELEEVENAKAYGKQFEGFRLEALDVTKLALLRPDGHPATEFPHSRLITITSHSSLPFLSVPPTSPPPKEKEKAYEKPCDYSNGKWVHDKKGPLYNDTTCGTIKYGRNCITHGRSDTGYLYWRWKPRRCNLPRFESPTFLQIIRNKHVAFIGDSMARNQLESLLCMIATASTPNLVYQKGEDNKFSRWHFPSHNASISLYWSPFLVQGVEKSETKPYNELYLDHIDEKWGRDIDQMDLIVLSFGHWFLLSAVYYENDSVLGCHYCPGLNHTEIGFYDVLRKALRTTLNSIIDKRGTKGNGIDVIVTTFTPHHFEGDWDKAGACPKIRPYRNKEKKLEGMDAEMRKVEIEEVENAKAKASEFGRFRLKALDVTKLALLRPDGHPGPYMNPFPFANGVQEHVQNDCVHWCLPGPIDSWNEIFLEMMKMWE</sequence>
<keyword evidence="6 7" id="KW-0472">Membrane</keyword>
<dbReference type="AlphaFoldDB" id="A0A4P1RGV7"/>
<evidence type="ECO:0000256" key="4">
    <source>
        <dbReference type="ARBA" id="ARBA00022968"/>
    </source>
</evidence>
<organism evidence="10 11">
    <name type="scientific">Lupinus angustifolius</name>
    <name type="common">Narrow-leaved blue lupine</name>
    <dbReference type="NCBI Taxonomy" id="3871"/>
    <lineage>
        <taxon>Eukaryota</taxon>
        <taxon>Viridiplantae</taxon>
        <taxon>Streptophyta</taxon>
        <taxon>Embryophyta</taxon>
        <taxon>Tracheophyta</taxon>
        <taxon>Spermatophyta</taxon>
        <taxon>Magnoliopsida</taxon>
        <taxon>eudicotyledons</taxon>
        <taxon>Gunneridae</taxon>
        <taxon>Pentapetalae</taxon>
        <taxon>rosids</taxon>
        <taxon>fabids</taxon>
        <taxon>Fabales</taxon>
        <taxon>Fabaceae</taxon>
        <taxon>Papilionoideae</taxon>
        <taxon>50 kb inversion clade</taxon>
        <taxon>genistoids sensu lato</taxon>
        <taxon>core genistoids</taxon>
        <taxon>Genisteae</taxon>
        <taxon>Lupinus</taxon>
    </lineage>
</organism>
<keyword evidence="4" id="KW-0735">Signal-anchor</keyword>
<comment type="similarity">
    <text evidence="2">Belongs to the PC-esterase family. TBL subfamily.</text>
</comment>
<evidence type="ECO:0000256" key="1">
    <source>
        <dbReference type="ARBA" id="ARBA00004167"/>
    </source>
</evidence>
<keyword evidence="11" id="KW-1185">Reference proteome</keyword>
<evidence type="ECO:0000256" key="2">
    <source>
        <dbReference type="ARBA" id="ARBA00007727"/>
    </source>
</evidence>
<dbReference type="Gramene" id="OIW10546">
    <property type="protein sequence ID" value="OIW10546"/>
    <property type="gene ID" value="TanjilG_15918"/>
</dbReference>
<evidence type="ECO:0000256" key="7">
    <source>
        <dbReference type="SAM" id="Phobius"/>
    </source>
</evidence>
<keyword evidence="3 7" id="KW-0812">Transmembrane</keyword>
<evidence type="ECO:0000313" key="10">
    <source>
        <dbReference type="EMBL" id="OIW10546.1"/>
    </source>
</evidence>
<keyword evidence="5 7" id="KW-1133">Transmembrane helix</keyword>
<dbReference type="InterPro" id="IPR026057">
    <property type="entry name" value="TBL_C"/>
</dbReference>
<name>A0A4P1RGV7_LUPAN</name>
<feature type="domain" description="Trichome birefringence-like N-terminal" evidence="9">
    <location>
        <begin position="54"/>
        <end position="108"/>
    </location>
</feature>
<reference evidence="10 11" key="1">
    <citation type="journal article" date="2017" name="Plant Biotechnol. J.">
        <title>A comprehensive draft genome sequence for lupin (Lupinus angustifolius), an emerging health food: insights into plant-microbe interactions and legume evolution.</title>
        <authorList>
            <person name="Hane J.K."/>
            <person name="Ming Y."/>
            <person name="Kamphuis L.G."/>
            <person name="Nelson M.N."/>
            <person name="Garg G."/>
            <person name="Atkins C.A."/>
            <person name="Bayer P.E."/>
            <person name="Bravo A."/>
            <person name="Bringans S."/>
            <person name="Cannon S."/>
            <person name="Edwards D."/>
            <person name="Foley R."/>
            <person name="Gao L.L."/>
            <person name="Harrison M.J."/>
            <person name="Huang W."/>
            <person name="Hurgobin B."/>
            <person name="Li S."/>
            <person name="Liu C.W."/>
            <person name="McGrath A."/>
            <person name="Morahan G."/>
            <person name="Murray J."/>
            <person name="Weller J."/>
            <person name="Jian J."/>
            <person name="Singh K.B."/>
        </authorList>
    </citation>
    <scope>NUCLEOTIDE SEQUENCE [LARGE SCALE GENOMIC DNA]</scope>
    <source>
        <strain evidence="11">cv. Tanjil</strain>
        <tissue evidence="10">Whole plant</tissue>
    </source>
</reference>
<feature type="domain" description="Trichome birefringence-like C-terminal" evidence="8">
    <location>
        <begin position="109"/>
        <end position="363"/>
    </location>
</feature>
<evidence type="ECO:0000259" key="8">
    <source>
        <dbReference type="Pfam" id="PF13839"/>
    </source>
</evidence>
<gene>
    <name evidence="10" type="ORF">TanjilG_15918</name>
</gene>
<dbReference type="PANTHER" id="PTHR32285:SF57">
    <property type="entry name" value="XYLOGLUCAN O-ACETYLTRANSFERASE 1"/>
    <property type="match status" value="1"/>
</dbReference>
<evidence type="ECO:0000256" key="3">
    <source>
        <dbReference type="ARBA" id="ARBA00022692"/>
    </source>
</evidence>
<dbReference type="Pfam" id="PF13839">
    <property type="entry name" value="PC-Esterase"/>
    <property type="match status" value="2"/>
</dbReference>
<dbReference type="STRING" id="3871.A0A4P1RGV7"/>
<dbReference type="InterPro" id="IPR025846">
    <property type="entry name" value="TBL_N"/>
</dbReference>
<feature type="domain" description="Trichome birefringence-like C-terminal" evidence="8">
    <location>
        <begin position="454"/>
        <end position="746"/>
    </location>
</feature>
<evidence type="ECO:0000313" key="11">
    <source>
        <dbReference type="Proteomes" id="UP000188354"/>
    </source>
</evidence>
<feature type="transmembrane region" description="Helical" evidence="7">
    <location>
        <begin position="21"/>
        <end position="39"/>
    </location>
</feature>
<dbReference type="GO" id="GO:0005794">
    <property type="term" value="C:Golgi apparatus"/>
    <property type="evidence" value="ECO:0007669"/>
    <property type="project" value="TreeGrafter"/>
</dbReference>
<evidence type="ECO:0008006" key="12">
    <source>
        <dbReference type="Google" id="ProtNLM"/>
    </source>
</evidence>
<accession>A0A4P1RGV7</accession>
<dbReference type="GO" id="GO:0016020">
    <property type="term" value="C:membrane"/>
    <property type="evidence" value="ECO:0007669"/>
    <property type="project" value="UniProtKB-SubCell"/>
</dbReference>
<dbReference type="InterPro" id="IPR029962">
    <property type="entry name" value="TBL"/>
</dbReference>
<dbReference type="Pfam" id="PF14416">
    <property type="entry name" value="PMR5N"/>
    <property type="match status" value="2"/>
</dbReference>
<dbReference type="Proteomes" id="UP000188354">
    <property type="component" value="Chromosome LG06"/>
</dbReference>
<comment type="subcellular location">
    <subcellularLocation>
        <location evidence="1">Membrane</location>
        <topology evidence="1">Single-pass membrane protein</topology>
    </subcellularLocation>
</comment>
<evidence type="ECO:0000256" key="6">
    <source>
        <dbReference type="ARBA" id="ARBA00023136"/>
    </source>
</evidence>